<dbReference type="RefSeq" id="WP_203774451.1">
    <property type="nucleotide sequence ID" value="NZ_BAAAYJ010000108.1"/>
</dbReference>
<keyword evidence="2" id="KW-1185">Reference proteome</keyword>
<dbReference type="EMBL" id="BOMQ01000074">
    <property type="protein sequence ID" value="GIE52787.1"/>
    <property type="molecule type" value="Genomic_DNA"/>
</dbReference>
<name>A0A919JNY3_9ACTN</name>
<dbReference type="Proteomes" id="UP000647172">
    <property type="component" value="Unassembled WGS sequence"/>
</dbReference>
<comment type="caution">
    <text evidence="1">The sequence shown here is derived from an EMBL/GenBank/DDBJ whole genome shotgun (WGS) entry which is preliminary data.</text>
</comment>
<evidence type="ECO:0000313" key="2">
    <source>
        <dbReference type="Proteomes" id="UP000647172"/>
    </source>
</evidence>
<organism evidence="1 2">
    <name type="scientific">Actinoplanes nipponensis</name>
    <dbReference type="NCBI Taxonomy" id="135950"/>
    <lineage>
        <taxon>Bacteria</taxon>
        <taxon>Bacillati</taxon>
        <taxon>Actinomycetota</taxon>
        <taxon>Actinomycetes</taxon>
        <taxon>Micromonosporales</taxon>
        <taxon>Micromonosporaceae</taxon>
        <taxon>Actinoplanes</taxon>
    </lineage>
</organism>
<sequence length="116" mass="11937">MKLSLNKRQVVIAGIVIAVVLLGLAVGRSARDGGPQKLDAPAARACSEFADGYARARTKPARLALADRVSQASAGTDNTIIADRVAAVGDNANESDADWKSAADDLTGACRDAGWS</sequence>
<protein>
    <submittedName>
        <fullName evidence="1">Uncharacterized protein</fullName>
    </submittedName>
</protein>
<gene>
    <name evidence="1" type="ORF">Ani05nite_63210</name>
</gene>
<reference evidence="1" key="1">
    <citation type="submission" date="2021-01" db="EMBL/GenBank/DDBJ databases">
        <title>Whole genome shotgun sequence of Actinoplanes nipponensis NBRC 14063.</title>
        <authorList>
            <person name="Komaki H."/>
            <person name="Tamura T."/>
        </authorList>
    </citation>
    <scope>NUCLEOTIDE SEQUENCE</scope>
    <source>
        <strain evidence="1">NBRC 14063</strain>
    </source>
</reference>
<proteinExistence type="predicted"/>
<dbReference type="AlphaFoldDB" id="A0A919JNY3"/>
<accession>A0A919JNY3</accession>
<evidence type="ECO:0000313" key="1">
    <source>
        <dbReference type="EMBL" id="GIE52787.1"/>
    </source>
</evidence>